<keyword evidence="3" id="KW-1185">Reference proteome</keyword>
<dbReference type="VEuPathDB" id="AmoebaDB:FDP41_003799"/>
<feature type="compositionally biased region" description="Basic and acidic residues" evidence="1">
    <location>
        <begin position="168"/>
        <end position="178"/>
    </location>
</feature>
<name>A0A6A5BQ28_NAEFO</name>
<dbReference type="OMA" id="PIFNHED"/>
<evidence type="ECO:0000256" key="1">
    <source>
        <dbReference type="SAM" id="MobiDB-lite"/>
    </source>
</evidence>
<accession>A0A6A5BQ28</accession>
<dbReference type="RefSeq" id="XP_044561859.1">
    <property type="nucleotide sequence ID" value="XM_044707142.1"/>
</dbReference>
<evidence type="ECO:0000313" key="2">
    <source>
        <dbReference type="EMBL" id="KAF0977146.1"/>
    </source>
</evidence>
<feature type="region of interest" description="Disordered" evidence="1">
    <location>
        <begin position="86"/>
        <end position="185"/>
    </location>
</feature>
<reference evidence="2 3" key="1">
    <citation type="journal article" date="2019" name="Sci. Rep.">
        <title>Nanopore sequencing improves the draft genome of the human pathogenic amoeba Naegleria fowleri.</title>
        <authorList>
            <person name="Liechti N."/>
            <person name="Schurch N."/>
            <person name="Bruggmann R."/>
            <person name="Wittwer M."/>
        </authorList>
    </citation>
    <scope>NUCLEOTIDE SEQUENCE [LARGE SCALE GENOMIC DNA]</scope>
    <source>
        <strain evidence="2 3">ATCC 30894</strain>
    </source>
</reference>
<feature type="compositionally biased region" description="Polar residues" evidence="1">
    <location>
        <begin position="100"/>
        <end position="121"/>
    </location>
</feature>
<evidence type="ECO:0000313" key="3">
    <source>
        <dbReference type="Proteomes" id="UP000444721"/>
    </source>
</evidence>
<proteinExistence type="predicted"/>
<dbReference type="AlphaFoldDB" id="A0A6A5BQ28"/>
<comment type="caution">
    <text evidence="2">The sequence shown here is derived from an EMBL/GenBank/DDBJ whole genome shotgun (WGS) entry which is preliminary data.</text>
</comment>
<dbReference type="VEuPathDB" id="AmoebaDB:NF0079080"/>
<sequence>METRDVKFMFNYVSKVAKYLNLRPEIVASRGIKFNEIPSMVEQLQSREENIEDAKHLNYLKESLYIYELPIFNHEDILAGKHKNITEEGNDENDEEVHPNQDQSNQESAPEASNDSGSEVLNQKDEETVETSEEPSEKQKDKKVKSKDKKKSSTKNDSNATSKKKEKSKGIQKQEKMKEKLHKKK</sequence>
<dbReference type="GeneID" id="68111017"/>
<dbReference type="VEuPathDB" id="AmoebaDB:NfTy_064330"/>
<organism evidence="2 3">
    <name type="scientific">Naegleria fowleri</name>
    <name type="common">Brain eating amoeba</name>
    <dbReference type="NCBI Taxonomy" id="5763"/>
    <lineage>
        <taxon>Eukaryota</taxon>
        <taxon>Discoba</taxon>
        <taxon>Heterolobosea</taxon>
        <taxon>Tetramitia</taxon>
        <taxon>Eutetramitia</taxon>
        <taxon>Vahlkampfiidae</taxon>
        <taxon>Naegleria</taxon>
    </lineage>
</organism>
<feature type="compositionally biased region" description="Basic residues" evidence="1">
    <location>
        <begin position="141"/>
        <end position="153"/>
    </location>
</feature>
<protein>
    <submittedName>
        <fullName evidence="2">Uncharacterized protein</fullName>
    </submittedName>
</protein>
<gene>
    <name evidence="2" type="ORF">FDP41_003799</name>
</gene>
<dbReference type="OrthoDB" id="10440488at2759"/>
<dbReference type="Proteomes" id="UP000444721">
    <property type="component" value="Unassembled WGS sequence"/>
</dbReference>
<dbReference type="EMBL" id="VFQX01000035">
    <property type="protein sequence ID" value="KAF0977146.1"/>
    <property type="molecule type" value="Genomic_DNA"/>
</dbReference>